<organism evidence="5 6">
    <name type="scientific">Brachybacterium halotolerans</name>
    <dbReference type="NCBI Taxonomy" id="2795215"/>
    <lineage>
        <taxon>Bacteria</taxon>
        <taxon>Bacillati</taxon>
        <taxon>Actinomycetota</taxon>
        <taxon>Actinomycetes</taxon>
        <taxon>Micrococcales</taxon>
        <taxon>Dermabacteraceae</taxon>
        <taxon>Brachybacterium</taxon>
    </lineage>
</organism>
<dbReference type="Pfam" id="PF02384">
    <property type="entry name" value="N6_Mtase"/>
    <property type="match status" value="1"/>
</dbReference>
<dbReference type="SMART" id="SM00490">
    <property type="entry name" value="HELICc"/>
    <property type="match status" value="1"/>
</dbReference>
<dbReference type="InterPro" id="IPR014001">
    <property type="entry name" value="Helicase_ATP-bd"/>
</dbReference>
<dbReference type="PRINTS" id="PR00507">
    <property type="entry name" value="N12N6MTFRASE"/>
</dbReference>
<dbReference type="Gene3D" id="3.40.50.300">
    <property type="entry name" value="P-loop containing nucleotide triphosphate hydrolases"/>
    <property type="match status" value="2"/>
</dbReference>
<dbReference type="CDD" id="cd18785">
    <property type="entry name" value="SF2_C"/>
    <property type="match status" value="1"/>
</dbReference>
<dbReference type="InterPro" id="IPR002052">
    <property type="entry name" value="DNA_methylase_N6_adenine_CS"/>
</dbReference>
<accession>A0ABS1BA68</accession>
<comment type="caution">
    <text evidence="5">The sequence shown here is derived from an EMBL/GenBank/DDBJ whole genome shotgun (WGS) entry which is preliminary data.</text>
</comment>
<dbReference type="SMART" id="SM00487">
    <property type="entry name" value="DEXDc"/>
    <property type="match status" value="1"/>
</dbReference>
<dbReference type="Proteomes" id="UP000612352">
    <property type="component" value="Unassembled WGS sequence"/>
</dbReference>
<evidence type="ECO:0000313" key="6">
    <source>
        <dbReference type="Proteomes" id="UP000612352"/>
    </source>
</evidence>
<evidence type="ECO:0000259" key="4">
    <source>
        <dbReference type="PROSITE" id="PS51194"/>
    </source>
</evidence>
<dbReference type="InterPro" id="IPR053980">
    <property type="entry name" value="ISP_coupler"/>
</dbReference>
<dbReference type="InterPro" id="IPR029063">
    <property type="entry name" value="SAM-dependent_MTases_sf"/>
</dbReference>
<evidence type="ECO:0000256" key="1">
    <source>
        <dbReference type="ARBA" id="ARBA00022747"/>
    </source>
</evidence>
<evidence type="ECO:0000256" key="2">
    <source>
        <dbReference type="SAM" id="MobiDB-lite"/>
    </source>
</evidence>
<dbReference type="PANTHER" id="PTHR47396">
    <property type="entry name" value="TYPE I RESTRICTION ENZYME ECOKI R PROTEIN"/>
    <property type="match status" value="1"/>
</dbReference>
<dbReference type="InterPro" id="IPR041635">
    <property type="entry name" value="Type_ISP_LLaBIII_C"/>
</dbReference>
<dbReference type="InterPro" id="IPR011335">
    <property type="entry name" value="Restrct_endonuc-II-like"/>
</dbReference>
<sequence>MSSPTLSAMKLFDRMYNEATSTADQGTRFEQFTKSFLQTDPLWSSQFSTVWMWDQWPGKWGHDTGIDLVAERRDGGLTAIQCKFYAPTHRISKGDLDKFLAASGRGGFSERLVVSTTTQWGANAEETIREQAIPVRRLGLEDFEDSRVDWAFFDPATPTVLSLSGASDLRPYQRTAINKVVDGFSEHDRGRLIMACGTGKTFTSLRLAEEYVGAAGSVLFLVPSIALLSQALREWSNNTELGITSMAVCSDAKASQGRKSSQDTSEISVVDLALPATTDPERLAQRMKDARTNGEGMRVVFATYQSIDVVAQAQKMAGLEPFDLVICDEAHRTTGATLAGAEESAFVRVHDPEYLRASKRLYMTATPRIYDDASKAKAGNAQAVLASMDDEEKFGPEFYRMGFGEAVGLGMLTDYKVLILTVNQEAVNESMQEAFATNGELTLDDATRLIGCWNGLAKRGDAEHAFGLDPQPMRRAVAFAKDIKSSKQIADQFTDVVSTYIDSHEDEDPEDLLAVQARHVDGTMNAMERAELLDWLKDDAGEGTCRVLSNARCLSEGVDVPSLDAVMFLNPRRSVVDVVQSVGRVMRLAKGKKYGYIILPVVVPAGVAPEKALDDNRNFQVVWDVLQALRAHDERFDAMVNKVELNTKRDEKINVMGVGYGTDGDGAHSPSDGTGDNAGSDAPSTGSAQGALELGLSQMDELRNAIYARMVKKVGSRTYWDQWAKDIAQIAQAHIARITALVDDPDTAASQQFGVFLDALRRNLNESITRDGAIEMLAQHMITKPVFDALFEGYAFTDHNPVSQVMDRMVASLTAMHVDAEAESLEKFYDSVRLRAAGIDNAEGKQKIITELYESFFKNAFPRAADAMGVVYTPIEIVDFILRSVGDVLKQEFGRSISDEGVHVLDPFTGTGTFIVRLLQSGLIAPADLARKYASELHANEILLLAYYIAAINIETTFHDLQAEAEGVALEAEAYEPFEGIVLTDTFQQTEDGDVTDETVFPTNNTRAEAQKALDIRVIVGNPPYSVGQTSGNDDNANVSYPTLDARVRDTFAARTDATLKRNLYDSYVRAIRWASDRIGDEGVVGFVTNGGWIEGNSTAGVRKTLADEFSSIYVFNLRGNQRTAGETSRREGGKVFGSGSRNTVAVFLLVRTKHHKGPATIHYRDIGDYLTTKDKLAIVDDATLDTVPWRQITPNQHGDWIKQRDTNYLSYPPLADPNPVTVSAFRGTSTGLSTSRDSWVYNMSRTALDNNLARFIENYEAERELFVAHAALTRNRKPKPSDTAGILTTDERQIKWSHGLRARLVNNRPLSRDVSRVTNGMYRPFNVQHVDLSDGLIERPAIVARCFPSARHANFGFWIVGSGSSVPFAAVATRMVPNLHLAGAGSGGNFYSRFVWEPLPEGELELGVDGEVINGYRRVDNITDEFRRLMQKRYGTGVTKDDVFFFLYGLFHSPEYRERYDGELKQMLPRVPNVPASTFDRLTQAGRELFHLHADYEDAELYPLEVVGGEQPPLGGPEEAAEYYRVQKMRFPTGQKAADAPDTLILNPQITVRGIPEEAYRYQLGSRSAIEWIIRQYKVTTDKASGIVNDPNQWGIEHDNPRYILDLLQKVVTVSVRTVQITDALPSLSDDEEARDD</sequence>
<reference evidence="5 6" key="1">
    <citation type="submission" date="2020-12" db="EMBL/GenBank/DDBJ databases">
        <title>Brachybacterium sp. MASK1Z-5, whole genome shotgun sequence.</title>
        <authorList>
            <person name="Tuo L."/>
        </authorList>
    </citation>
    <scope>NUCLEOTIDE SEQUENCE [LARGE SCALE GENOMIC DNA]</scope>
    <source>
        <strain evidence="5 6">MASK1Z-5</strain>
    </source>
</reference>
<dbReference type="Gene3D" id="3.40.50.150">
    <property type="entry name" value="Vaccinia Virus protein VP39"/>
    <property type="match status" value="1"/>
</dbReference>
<feature type="domain" description="Helicase ATP-binding" evidence="3">
    <location>
        <begin position="181"/>
        <end position="385"/>
    </location>
</feature>
<dbReference type="InterPro" id="IPR039442">
    <property type="entry name" value="Mrr-like_dom"/>
</dbReference>
<feature type="region of interest" description="Disordered" evidence="2">
    <location>
        <begin position="659"/>
        <end position="687"/>
    </location>
</feature>
<dbReference type="CDD" id="cd22333">
    <property type="entry name" value="LlaBIII_nuclease-like"/>
    <property type="match status" value="1"/>
</dbReference>
<keyword evidence="1" id="KW-0680">Restriction system</keyword>
<dbReference type="GO" id="GO:0004386">
    <property type="term" value="F:helicase activity"/>
    <property type="evidence" value="ECO:0007669"/>
    <property type="project" value="UniProtKB-KW"/>
</dbReference>
<keyword evidence="5" id="KW-0067">ATP-binding</keyword>
<dbReference type="Pfam" id="PF22240">
    <property type="entry name" value="ISP_coupler"/>
    <property type="match status" value="1"/>
</dbReference>
<dbReference type="PROSITE" id="PS51192">
    <property type="entry name" value="HELICASE_ATP_BIND_1"/>
    <property type="match status" value="1"/>
</dbReference>
<dbReference type="SUPFAM" id="SSF52540">
    <property type="entry name" value="P-loop containing nucleoside triphosphate hydrolases"/>
    <property type="match status" value="1"/>
</dbReference>
<dbReference type="Pfam" id="PF00271">
    <property type="entry name" value="Helicase_C"/>
    <property type="match status" value="1"/>
</dbReference>
<dbReference type="InterPro" id="IPR006935">
    <property type="entry name" value="Helicase/UvrB_N"/>
</dbReference>
<dbReference type="InterPro" id="IPR050742">
    <property type="entry name" value="Helicase_Restrict-Modif_Enz"/>
</dbReference>
<dbReference type="RefSeq" id="WP_200502176.1">
    <property type="nucleotide sequence ID" value="NZ_JAEDAJ010000004.1"/>
</dbReference>
<dbReference type="PROSITE" id="PS00092">
    <property type="entry name" value="N6_MTASE"/>
    <property type="match status" value="1"/>
</dbReference>
<dbReference type="InterPro" id="IPR003356">
    <property type="entry name" value="DNA_methylase_A-5"/>
</dbReference>
<dbReference type="SUPFAM" id="SSF53335">
    <property type="entry name" value="S-adenosyl-L-methionine-dependent methyltransferases"/>
    <property type="match status" value="1"/>
</dbReference>
<gene>
    <name evidence="5" type="ORF">I8D64_09035</name>
</gene>
<protein>
    <submittedName>
        <fullName evidence="5">DEAD/DEAH box helicase</fullName>
    </submittedName>
</protein>
<dbReference type="PANTHER" id="PTHR47396:SF1">
    <property type="entry name" value="ATP-DEPENDENT HELICASE IRC3-RELATED"/>
    <property type="match status" value="1"/>
</dbReference>
<keyword evidence="6" id="KW-1185">Reference proteome</keyword>
<dbReference type="Pfam" id="PF18135">
    <property type="entry name" value="Type_ISP_C"/>
    <property type="match status" value="1"/>
</dbReference>
<evidence type="ECO:0000313" key="5">
    <source>
        <dbReference type="EMBL" id="MBK0331546.1"/>
    </source>
</evidence>
<dbReference type="Pfam" id="PF04851">
    <property type="entry name" value="ResIII"/>
    <property type="match status" value="1"/>
</dbReference>
<evidence type="ECO:0000259" key="3">
    <source>
        <dbReference type="PROSITE" id="PS51192"/>
    </source>
</evidence>
<keyword evidence="5" id="KW-0547">Nucleotide-binding</keyword>
<feature type="domain" description="Helicase C-terminal" evidence="4">
    <location>
        <begin position="472"/>
        <end position="644"/>
    </location>
</feature>
<proteinExistence type="predicted"/>
<keyword evidence="5" id="KW-0347">Helicase</keyword>
<dbReference type="InterPro" id="IPR001650">
    <property type="entry name" value="Helicase_C-like"/>
</dbReference>
<dbReference type="EMBL" id="JAEDAJ010000004">
    <property type="protein sequence ID" value="MBK0331546.1"/>
    <property type="molecule type" value="Genomic_DNA"/>
</dbReference>
<dbReference type="InterPro" id="IPR027417">
    <property type="entry name" value="P-loop_NTPase"/>
</dbReference>
<name>A0ABS1BA68_9MICO</name>
<dbReference type="InterPro" id="IPR011856">
    <property type="entry name" value="tRNA_endonuc-like_dom_sf"/>
</dbReference>
<dbReference type="Gene3D" id="3.40.1350.10">
    <property type="match status" value="1"/>
</dbReference>
<keyword evidence="5" id="KW-0378">Hydrolase</keyword>
<dbReference type="PROSITE" id="PS51194">
    <property type="entry name" value="HELICASE_CTER"/>
    <property type="match status" value="1"/>
</dbReference>
<dbReference type="SUPFAM" id="SSF52980">
    <property type="entry name" value="Restriction endonuclease-like"/>
    <property type="match status" value="1"/>
</dbReference>
<dbReference type="Pfam" id="PF13156">
    <property type="entry name" value="Mrr_cat_2"/>
    <property type="match status" value="1"/>
</dbReference>